<evidence type="ECO:0000313" key="1">
    <source>
        <dbReference type="EMBL" id="SVE11489.1"/>
    </source>
</evidence>
<gene>
    <name evidence="1" type="ORF">METZ01_LOCUS464343</name>
</gene>
<name>A0A383AVD6_9ZZZZ</name>
<dbReference type="EMBL" id="UINC01195082">
    <property type="protein sequence ID" value="SVE11489.1"/>
    <property type="molecule type" value="Genomic_DNA"/>
</dbReference>
<sequence>MSVMNIQSGLNSFNQNYLMMNRKKQKQDEESDGNMLNAERLEGYSIDFMNAREHLSTENLNHEIADVESNVSLVQTAASALHHLEDQLSRIWELLRHYSDEQNIEGA</sequence>
<reference evidence="1" key="1">
    <citation type="submission" date="2018-05" db="EMBL/GenBank/DDBJ databases">
        <authorList>
            <person name="Lanie J.A."/>
            <person name="Ng W.-L."/>
            <person name="Kazmierczak K.M."/>
            <person name="Andrzejewski T.M."/>
            <person name="Davidsen T.M."/>
            <person name="Wayne K.J."/>
            <person name="Tettelin H."/>
            <person name="Glass J.I."/>
            <person name="Rusch D."/>
            <person name="Podicherti R."/>
            <person name="Tsui H.-C.T."/>
            <person name="Winkler M.E."/>
        </authorList>
    </citation>
    <scope>NUCLEOTIDE SEQUENCE</scope>
</reference>
<proteinExistence type="predicted"/>
<dbReference type="AlphaFoldDB" id="A0A383AVD6"/>
<feature type="non-terminal residue" evidence="1">
    <location>
        <position position="107"/>
    </location>
</feature>
<protein>
    <submittedName>
        <fullName evidence="1">Uncharacterized protein</fullName>
    </submittedName>
</protein>
<accession>A0A383AVD6</accession>
<organism evidence="1">
    <name type="scientific">marine metagenome</name>
    <dbReference type="NCBI Taxonomy" id="408172"/>
    <lineage>
        <taxon>unclassified sequences</taxon>
        <taxon>metagenomes</taxon>
        <taxon>ecological metagenomes</taxon>
    </lineage>
</organism>